<evidence type="ECO:0000256" key="1">
    <source>
        <dbReference type="ARBA" id="ARBA00001917"/>
    </source>
</evidence>
<keyword evidence="4" id="KW-0560">Oxidoreductase</keyword>
<name>A0A917A0K4_9SPHN</name>
<reference evidence="9" key="2">
    <citation type="submission" date="2020-09" db="EMBL/GenBank/DDBJ databases">
        <authorList>
            <person name="Sun Q."/>
            <person name="Zhou Y."/>
        </authorList>
    </citation>
    <scope>NUCLEOTIDE SEQUENCE</scope>
    <source>
        <strain evidence="9">CGMCC 1.15519</strain>
    </source>
</reference>
<dbReference type="CDD" id="cd02809">
    <property type="entry name" value="alpha_hydroxyacid_oxid_FMN"/>
    <property type="match status" value="1"/>
</dbReference>
<evidence type="ECO:0000256" key="7">
    <source>
        <dbReference type="PIRSR" id="PIRSR000138-2"/>
    </source>
</evidence>
<dbReference type="GO" id="GO:0010181">
    <property type="term" value="F:FMN binding"/>
    <property type="evidence" value="ECO:0007669"/>
    <property type="project" value="InterPro"/>
</dbReference>
<dbReference type="InterPro" id="IPR013785">
    <property type="entry name" value="Aldolase_TIM"/>
</dbReference>
<dbReference type="InterPro" id="IPR000262">
    <property type="entry name" value="FMN-dep_DH"/>
</dbReference>
<keyword evidence="3 7" id="KW-0288">FMN</keyword>
<keyword evidence="10" id="KW-1185">Reference proteome</keyword>
<dbReference type="PANTHER" id="PTHR10578">
    <property type="entry name" value="S -2-HYDROXY-ACID OXIDASE-RELATED"/>
    <property type="match status" value="1"/>
</dbReference>
<gene>
    <name evidence="9" type="ORF">GCM10011529_28410</name>
</gene>
<dbReference type="Proteomes" id="UP000635071">
    <property type="component" value="Unassembled WGS sequence"/>
</dbReference>
<dbReference type="EMBL" id="BMJM01000013">
    <property type="protein sequence ID" value="GGE20114.1"/>
    <property type="molecule type" value="Genomic_DNA"/>
</dbReference>
<organism evidence="9 10">
    <name type="scientific">Sandarakinorhabdus glacialis</name>
    <dbReference type="NCBI Taxonomy" id="1614636"/>
    <lineage>
        <taxon>Bacteria</taxon>
        <taxon>Pseudomonadati</taxon>
        <taxon>Pseudomonadota</taxon>
        <taxon>Alphaproteobacteria</taxon>
        <taxon>Sphingomonadales</taxon>
        <taxon>Sphingosinicellaceae</taxon>
        <taxon>Sandarakinorhabdus</taxon>
    </lineage>
</organism>
<dbReference type="PIRSF" id="PIRSF000138">
    <property type="entry name" value="Al-hdrx_acd_dh"/>
    <property type="match status" value="1"/>
</dbReference>
<feature type="active site" description="Proton acceptor" evidence="6">
    <location>
        <position position="267"/>
    </location>
</feature>
<evidence type="ECO:0000256" key="4">
    <source>
        <dbReference type="ARBA" id="ARBA00023002"/>
    </source>
</evidence>
<dbReference type="PROSITE" id="PS51349">
    <property type="entry name" value="FMN_HYDROXY_ACID_DH_2"/>
    <property type="match status" value="1"/>
</dbReference>
<dbReference type="Gene3D" id="3.20.20.70">
    <property type="entry name" value="Aldolase class I"/>
    <property type="match status" value="1"/>
</dbReference>
<dbReference type="PANTHER" id="PTHR10578:SF107">
    <property type="entry name" value="2-HYDROXYACID OXIDASE 1"/>
    <property type="match status" value="1"/>
</dbReference>
<proteinExistence type="inferred from homology"/>
<feature type="binding site" evidence="7">
    <location>
        <position position="150"/>
    </location>
    <ligand>
        <name>glyoxylate</name>
        <dbReference type="ChEBI" id="CHEBI:36655"/>
    </ligand>
</feature>
<comment type="cofactor">
    <cofactor evidence="1">
        <name>FMN</name>
        <dbReference type="ChEBI" id="CHEBI:58210"/>
    </cofactor>
</comment>
<feature type="binding site" evidence="7">
    <location>
        <position position="270"/>
    </location>
    <ligand>
        <name>glyoxylate</name>
        <dbReference type="ChEBI" id="CHEBI:36655"/>
    </ligand>
</feature>
<comment type="caution">
    <text evidence="9">The sequence shown here is derived from an EMBL/GenBank/DDBJ whole genome shotgun (WGS) entry which is preliminary data.</text>
</comment>
<dbReference type="InterPro" id="IPR012133">
    <property type="entry name" value="Alpha-hydoxy_acid_DH_FMN"/>
</dbReference>
<feature type="binding site" evidence="7">
    <location>
        <begin position="88"/>
        <end position="90"/>
    </location>
    <ligand>
        <name>FMN</name>
        <dbReference type="ChEBI" id="CHEBI:58210"/>
    </ligand>
</feature>
<sequence>MTVLPALAAIPADIVTLADYERRAVHHMPAASWRHIQSGADREITLAANIAQFDALQLLPRVLADLSGGSTAIRLLGMDLAAPMLLAPLAYHRLAHPDGELAVARAAAALGTGMVVSTLSSFTLEEIALASRAASRELGRDPAPLWFQLYLQDDRERSAALVRRAEAAGYDAIVLTVDASLKRSGFTLPAGIAAANLRGLPSRSQTGIAGGPILFGTPLIDAAPTWDDLAWLRQATTLPLIVKGILAADDARLAIEHGADGIIVSNHGGRVMDGLPTPLSVLPGIAEAVGGRAAVLVDGGIRQGTDIAKALALGADAVLVGRPQLHALAVAGVIGVAHVLHILRAEYELAQAQLGCRTPAGISRAHVLDAQNGGKRLTC</sequence>
<evidence type="ECO:0000256" key="6">
    <source>
        <dbReference type="PIRSR" id="PIRSR000138-1"/>
    </source>
</evidence>
<comment type="similarity">
    <text evidence="5">Belongs to the FMN-dependent alpha-hydroxy acid dehydrogenase family.</text>
</comment>
<evidence type="ECO:0000256" key="2">
    <source>
        <dbReference type="ARBA" id="ARBA00022630"/>
    </source>
</evidence>
<evidence type="ECO:0000256" key="5">
    <source>
        <dbReference type="ARBA" id="ARBA00024042"/>
    </source>
</evidence>
<feature type="binding site" evidence="7">
    <location>
        <position position="243"/>
    </location>
    <ligand>
        <name>FMN</name>
        <dbReference type="ChEBI" id="CHEBI:58210"/>
    </ligand>
</feature>
<protein>
    <submittedName>
        <fullName evidence="9">Alpha-hydroxy-acid oxidizing enzyme</fullName>
    </submittedName>
</protein>
<dbReference type="SUPFAM" id="SSF51395">
    <property type="entry name" value="FMN-linked oxidoreductases"/>
    <property type="match status" value="1"/>
</dbReference>
<feature type="domain" description="FMN hydroxy acid dehydrogenase" evidence="8">
    <location>
        <begin position="9"/>
        <end position="372"/>
    </location>
</feature>
<accession>A0A917A0K4</accession>
<keyword evidence="2 7" id="KW-0285">Flavoprotein</keyword>
<evidence type="ECO:0000313" key="10">
    <source>
        <dbReference type="Proteomes" id="UP000635071"/>
    </source>
</evidence>
<dbReference type="Pfam" id="PF01070">
    <property type="entry name" value="FMN_dh"/>
    <property type="match status" value="1"/>
</dbReference>
<feature type="binding site" evidence="7">
    <location>
        <position position="117"/>
    </location>
    <ligand>
        <name>FMN</name>
        <dbReference type="ChEBI" id="CHEBI:58210"/>
    </ligand>
</feature>
<feature type="binding site" evidence="7">
    <location>
        <begin position="298"/>
        <end position="302"/>
    </location>
    <ligand>
        <name>FMN</name>
        <dbReference type="ChEBI" id="CHEBI:58210"/>
    </ligand>
</feature>
<feature type="binding site" evidence="7">
    <location>
        <position position="176"/>
    </location>
    <ligand>
        <name>FMN</name>
        <dbReference type="ChEBI" id="CHEBI:58210"/>
    </ligand>
</feature>
<feature type="binding site" evidence="7">
    <location>
        <begin position="321"/>
        <end position="322"/>
    </location>
    <ligand>
        <name>FMN</name>
        <dbReference type="ChEBI" id="CHEBI:58210"/>
    </ligand>
</feature>
<feature type="binding site" evidence="7">
    <location>
        <position position="148"/>
    </location>
    <ligand>
        <name>FMN</name>
        <dbReference type="ChEBI" id="CHEBI:58210"/>
    </ligand>
</feature>
<dbReference type="AlphaFoldDB" id="A0A917A0K4"/>
<dbReference type="FunFam" id="3.20.20.70:FF:000029">
    <property type="entry name" value="L-lactate dehydrogenase"/>
    <property type="match status" value="1"/>
</dbReference>
<feature type="binding site" evidence="7">
    <location>
        <position position="265"/>
    </location>
    <ligand>
        <name>FMN</name>
        <dbReference type="ChEBI" id="CHEBI:58210"/>
    </ligand>
</feature>
<dbReference type="RefSeq" id="WP_243450786.1">
    <property type="nucleotide sequence ID" value="NZ_BMJM01000013.1"/>
</dbReference>
<dbReference type="GO" id="GO:0016614">
    <property type="term" value="F:oxidoreductase activity, acting on CH-OH group of donors"/>
    <property type="evidence" value="ECO:0007669"/>
    <property type="project" value="UniProtKB-ARBA"/>
</dbReference>
<evidence type="ECO:0000256" key="3">
    <source>
        <dbReference type="ARBA" id="ARBA00022643"/>
    </source>
</evidence>
<feature type="binding site" evidence="7">
    <location>
        <position position="267"/>
    </location>
    <ligand>
        <name>glyoxylate</name>
        <dbReference type="ChEBI" id="CHEBI:36655"/>
    </ligand>
</feature>
<evidence type="ECO:0000313" key="9">
    <source>
        <dbReference type="EMBL" id="GGE20114.1"/>
    </source>
</evidence>
<evidence type="ECO:0000259" key="8">
    <source>
        <dbReference type="PROSITE" id="PS51349"/>
    </source>
</evidence>
<dbReference type="InterPro" id="IPR037396">
    <property type="entry name" value="FMN_HAD"/>
</dbReference>
<reference evidence="9" key="1">
    <citation type="journal article" date="2014" name="Int. J. Syst. Evol. Microbiol.">
        <title>Complete genome sequence of Corynebacterium casei LMG S-19264T (=DSM 44701T), isolated from a smear-ripened cheese.</title>
        <authorList>
            <consortium name="US DOE Joint Genome Institute (JGI-PGF)"/>
            <person name="Walter F."/>
            <person name="Albersmeier A."/>
            <person name="Kalinowski J."/>
            <person name="Ruckert C."/>
        </authorList>
    </citation>
    <scope>NUCLEOTIDE SEQUENCE</scope>
    <source>
        <strain evidence="9">CGMCC 1.15519</strain>
    </source>
</reference>